<feature type="non-terminal residue" evidence="11">
    <location>
        <position position="1"/>
    </location>
</feature>
<gene>
    <name evidence="11" type="ORF">PFISCL1PPCAC_13829</name>
</gene>
<dbReference type="SMART" id="SM00399">
    <property type="entry name" value="ZnF_C4"/>
    <property type="match status" value="1"/>
</dbReference>
<feature type="non-terminal residue" evidence="11">
    <location>
        <position position="69"/>
    </location>
</feature>
<organism evidence="11 12">
    <name type="scientific">Pristionchus fissidentatus</name>
    <dbReference type="NCBI Taxonomy" id="1538716"/>
    <lineage>
        <taxon>Eukaryota</taxon>
        <taxon>Metazoa</taxon>
        <taxon>Ecdysozoa</taxon>
        <taxon>Nematoda</taxon>
        <taxon>Chromadorea</taxon>
        <taxon>Rhabditida</taxon>
        <taxon>Rhabditina</taxon>
        <taxon>Diplogasteromorpha</taxon>
        <taxon>Diplogasteroidea</taxon>
        <taxon>Neodiplogasteridae</taxon>
        <taxon>Pristionchus</taxon>
    </lineage>
</organism>
<keyword evidence="5" id="KW-0805">Transcription regulation</keyword>
<keyword evidence="9" id="KW-0539">Nucleus</keyword>
<keyword evidence="7" id="KW-0804">Transcription</keyword>
<dbReference type="Gene3D" id="3.30.50.10">
    <property type="entry name" value="Erythroid Transcription Factor GATA-1, subunit A"/>
    <property type="match status" value="1"/>
</dbReference>
<evidence type="ECO:0000256" key="7">
    <source>
        <dbReference type="ARBA" id="ARBA00023163"/>
    </source>
</evidence>
<evidence type="ECO:0000256" key="5">
    <source>
        <dbReference type="ARBA" id="ARBA00023015"/>
    </source>
</evidence>
<evidence type="ECO:0000256" key="6">
    <source>
        <dbReference type="ARBA" id="ARBA00023125"/>
    </source>
</evidence>
<dbReference type="AlphaFoldDB" id="A0AAV5VUY8"/>
<dbReference type="GO" id="GO:0008270">
    <property type="term" value="F:zinc ion binding"/>
    <property type="evidence" value="ECO:0007669"/>
    <property type="project" value="UniProtKB-KW"/>
</dbReference>
<evidence type="ECO:0000313" key="11">
    <source>
        <dbReference type="EMBL" id="GMT22532.1"/>
    </source>
</evidence>
<sequence length="69" mass="8072">VPACNGCRAFFRRVVVKKTHEIRCNDDSNRSIMDCSGKTNCKKCRFYLCLMAGMRPWRESDVTDIFFPF</sequence>
<dbReference type="GO" id="GO:0003700">
    <property type="term" value="F:DNA-binding transcription factor activity"/>
    <property type="evidence" value="ECO:0007669"/>
    <property type="project" value="InterPro"/>
</dbReference>
<dbReference type="PROSITE" id="PS51030">
    <property type="entry name" value="NUCLEAR_REC_DBD_2"/>
    <property type="match status" value="1"/>
</dbReference>
<dbReference type="InterPro" id="IPR001628">
    <property type="entry name" value="Znf_hrmn_rcpt"/>
</dbReference>
<dbReference type="Pfam" id="PF00105">
    <property type="entry name" value="zf-C4"/>
    <property type="match status" value="1"/>
</dbReference>
<keyword evidence="6" id="KW-0238">DNA-binding</keyword>
<keyword evidence="3" id="KW-0863">Zinc-finger</keyword>
<dbReference type="InterPro" id="IPR050274">
    <property type="entry name" value="Nuclear_hormone_rcpt_NR2"/>
</dbReference>
<dbReference type="PRINTS" id="PR00047">
    <property type="entry name" value="STROIDFINGER"/>
</dbReference>
<protein>
    <recommendedName>
        <fullName evidence="10">Nuclear receptor domain-containing protein</fullName>
    </recommendedName>
</protein>
<feature type="domain" description="Nuclear receptor" evidence="10">
    <location>
        <begin position="1"/>
        <end position="61"/>
    </location>
</feature>
<evidence type="ECO:0000256" key="4">
    <source>
        <dbReference type="ARBA" id="ARBA00022833"/>
    </source>
</evidence>
<name>A0AAV5VUY8_9BILA</name>
<evidence type="ECO:0000256" key="1">
    <source>
        <dbReference type="ARBA" id="ARBA00005993"/>
    </source>
</evidence>
<reference evidence="11" key="1">
    <citation type="submission" date="2023-10" db="EMBL/GenBank/DDBJ databases">
        <title>Genome assembly of Pristionchus species.</title>
        <authorList>
            <person name="Yoshida K."/>
            <person name="Sommer R.J."/>
        </authorList>
    </citation>
    <scope>NUCLEOTIDE SEQUENCE</scope>
    <source>
        <strain evidence="11">RS5133</strain>
    </source>
</reference>
<evidence type="ECO:0000256" key="3">
    <source>
        <dbReference type="ARBA" id="ARBA00022771"/>
    </source>
</evidence>
<keyword evidence="4" id="KW-0862">Zinc</keyword>
<dbReference type="GO" id="GO:0043565">
    <property type="term" value="F:sequence-specific DNA binding"/>
    <property type="evidence" value="ECO:0007669"/>
    <property type="project" value="InterPro"/>
</dbReference>
<dbReference type="Proteomes" id="UP001432322">
    <property type="component" value="Unassembled WGS sequence"/>
</dbReference>
<dbReference type="PANTHER" id="PTHR24083">
    <property type="entry name" value="NUCLEAR HORMONE RECEPTOR"/>
    <property type="match status" value="1"/>
</dbReference>
<keyword evidence="8" id="KW-0675">Receptor</keyword>
<keyword evidence="2" id="KW-0479">Metal-binding</keyword>
<evidence type="ECO:0000256" key="2">
    <source>
        <dbReference type="ARBA" id="ARBA00022723"/>
    </source>
</evidence>
<comment type="caution">
    <text evidence="11">The sequence shown here is derived from an EMBL/GenBank/DDBJ whole genome shotgun (WGS) entry which is preliminary data.</text>
</comment>
<evidence type="ECO:0000313" key="12">
    <source>
        <dbReference type="Proteomes" id="UP001432322"/>
    </source>
</evidence>
<comment type="similarity">
    <text evidence="1">Belongs to the nuclear hormone receptor family.</text>
</comment>
<proteinExistence type="inferred from homology"/>
<evidence type="ECO:0000256" key="9">
    <source>
        <dbReference type="ARBA" id="ARBA00023242"/>
    </source>
</evidence>
<dbReference type="EMBL" id="BTSY01000004">
    <property type="protein sequence ID" value="GMT22532.1"/>
    <property type="molecule type" value="Genomic_DNA"/>
</dbReference>
<dbReference type="SUPFAM" id="SSF57716">
    <property type="entry name" value="Glucocorticoid receptor-like (DNA-binding domain)"/>
    <property type="match status" value="1"/>
</dbReference>
<evidence type="ECO:0000256" key="8">
    <source>
        <dbReference type="ARBA" id="ARBA00023170"/>
    </source>
</evidence>
<evidence type="ECO:0000259" key="10">
    <source>
        <dbReference type="PROSITE" id="PS51030"/>
    </source>
</evidence>
<keyword evidence="12" id="KW-1185">Reference proteome</keyword>
<dbReference type="InterPro" id="IPR013088">
    <property type="entry name" value="Znf_NHR/GATA"/>
</dbReference>
<accession>A0AAV5VUY8</accession>